<feature type="compositionally biased region" description="Low complexity" evidence="1">
    <location>
        <begin position="37"/>
        <end position="51"/>
    </location>
</feature>
<keyword evidence="4" id="KW-1185">Reference proteome</keyword>
<dbReference type="SUPFAM" id="SSF46689">
    <property type="entry name" value="Homeodomain-like"/>
    <property type="match status" value="1"/>
</dbReference>
<name>A0A0D9Z953_9ORYZ</name>
<reference evidence="3" key="1">
    <citation type="submission" date="2015-04" db="UniProtKB">
        <authorList>
            <consortium name="EnsemblPlants"/>
        </authorList>
    </citation>
    <scope>IDENTIFICATION</scope>
</reference>
<dbReference type="HOGENOM" id="CLU_021672_0_0_1"/>
<evidence type="ECO:0000313" key="4">
    <source>
        <dbReference type="Proteomes" id="UP000026961"/>
    </source>
</evidence>
<dbReference type="PANTHER" id="PTHR46872">
    <property type="entry name" value="DNA BINDING PROTEIN"/>
    <property type="match status" value="1"/>
</dbReference>
<feature type="compositionally biased region" description="Basic and acidic residues" evidence="1">
    <location>
        <begin position="81"/>
        <end position="104"/>
    </location>
</feature>
<feature type="compositionally biased region" description="Basic and acidic residues" evidence="1">
    <location>
        <begin position="52"/>
        <end position="63"/>
    </location>
</feature>
<proteinExistence type="predicted"/>
<feature type="region of interest" description="Disordered" evidence="1">
    <location>
        <begin position="625"/>
        <end position="719"/>
    </location>
</feature>
<dbReference type="AlphaFoldDB" id="A0A0D9Z953"/>
<evidence type="ECO:0000313" key="3">
    <source>
        <dbReference type="EnsemblPlants" id="OGLUM03G22800.1"/>
    </source>
</evidence>
<evidence type="ECO:0000259" key="2">
    <source>
        <dbReference type="SMART" id="SM00717"/>
    </source>
</evidence>
<feature type="region of interest" description="Disordered" evidence="1">
    <location>
        <begin position="1"/>
        <end position="119"/>
    </location>
</feature>
<dbReference type="InterPro" id="IPR009057">
    <property type="entry name" value="Homeodomain-like_sf"/>
</dbReference>
<evidence type="ECO:0000256" key="1">
    <source>
        <dbReference type="SAM" id="MobiDB-lite"/>
    </source>
</evidence>
<sequence length="751" mass="81551">MAAATWCGGDEDGVGVKPGGRPGRGDNHEVDPGQEGPRTTASSSTPCATAPREGKRSPTEHRGVVLPDGGRWVQAGEEEAGEKNGSSEREWEACGGRGRPDERSAASGQLGRAATRHVPPSCLPSPSVLLHRHRRPLLFIFTPPARRPPSLPPHAPPLLSPRAPAANALTFNRVAIAASYSRITAPPCPPPTGYRLPLVLFRHAVLLSSIPDTSSAAAAATLADAGPGSDSMVFSHNKNSNQFDPLSYVNLSGLDADSQSVSFTDMNSRDAPSNSHVTDVGKENMLNNPEESKIASTGLKPGSPISPENFSFSSLPGSSCHLSTLDHGKRPLSDVRPFQVACKRPKQIDENTWSTSTFETSFSDLADETREPDYIYHNSGISACNTSSSIPYSNLEQLIGEENLYLPDWVTTFPGYTGDFWPAPVADQVDDIDSPIHDHLPRKAVAIGPDHQADIPEWRPRISMTVPNGSGSCADLSYSSVSTSGSAPRDEDSESDKWIKHCVIEMPSSCSVAWVGDHGRDCGCSDEGSIRCVRRHVLESRENLKRIFGEDKFRELGLCEMGEDIAQRWTDEEESLFYRVVYSNPPSLGKNFWHFLPRALPGKTSMELVSYYFNVFMLRKRAQQNRSEPLHVDSDDDEVPDEPSVTEDEDSAVESPAHDYYVNNPMSPESEDSFHEKVADSLSGLRDGPSQKPLGSNTDNPGGDADVQDESCTSFEDHNGAHGSNGVQCAEFHMMLPNAALDHYSDRGACM</sequence>
<reference evidence="3" key="2">
    <citation type="submission" date="2018-05" db="EMBL/GenBank/DDBJ databases">
        <title>OgluRS3 (Oryza glumaepatula Reference Sequence Version 3).</title>
        <authorList>
            <person name="Zhang J."/>
            <person name="Kudrna D."/>
            <person name="Lee S."/>
            <person name="Talag J."/>
            <person name="Welchert J."/>
            <person name="Wing R.A."/>
        </authorList>
    </citation>
    <scope>NUCLEOTIDE SEQUENCE [LARGE SCALE GENOMIC DNA]</scope>
</reference>
<organism evidence="3">
    <name type="scientific">Oryza glumipatula</name>
    <dbReference type="NCBI Taxonomy" id="40148"/>
    <lineage>
        <taxon>Eukaryota</taxon>
        <taxon>Viridiplantae</taxon>
        <taxon>Streptophyta</taxon>
        <taxon>Embryophyta</taxon>
        <taxon>Tracheophyta</taxon>
        <taxon>Spermatophyta</taxon>
        <taxon>Magnoliopsida</taxon>
        <taxon>Liliopsida</taxon>
        <taxon>Poales</taxon>
        <taxon>Poaceae</taxon>
        <taxon>BOP clade</taxon>
        <taxon>Oryzoideae</taxon>
        <taxon>Oryzeae</taxon>
        <taxon>Oryzinae</taxon>
        <taxon>Oryza</taxon>
    </lineage>
</organism>
<dbReference type="eggNOG" id="ENOG502QSPI">
    <property type="taxonomic scope" value="Eukaryota"/>
</dbReference>
<feature type="domain" description="Myb-like" evidence="2">
    <location>
        <begin position="565"/>
        <end position="618"/>
    </location>
</feature>
<dbReference type="InterPro" id="IPR001005">
    <property type="entry name" value="SANT/Myb"/>
</dbReference>
<dbReference type="Gramene" id="OGLUM03G22800.1">
    <property type="protein sequence ID" value="OGLUM03G22800.1"/>
    <property type="gene ID" value="OGLUM03G22800"/>
</dbReference>
<dbReference type="PANTHER" id="PTHR46872:SF18">
    <property type="entry name" value="OS03G0425800 PROTEIN"/>
    <property type="match status" value="1"/>
</dbReference>
<dbReference type="STRING" id="40148.A0A0D9Z953"/>
<protein>
    <recommendedName>
        <fullName evidence="2">Myb-like domain-containing protein</fullName>
    </recommendedName>
</protein>
<dbReference type="Proteomes" id="UP000026961">
    <property type="component" value="Chromosome 3"/>
</dbReference>
<dbReference type="EnsemblPlants" id="OGLUM03G22800.1">
    <property type="protein sequence ID" value="OGLUM03G22800.1"/>
    <property type="gene ID" value="OGLUM03G22800"/>
</dbReference>
<accession>A0A0D9Z953</accession>
<feature type="compositionally biased region" description="Acidic residues" evidence="1">
    <location>
        <begin position="634"/>
        <end position="652"/>
    </location>
</feature>
<dbReference type="CDD" id="cd00167">
    <property type="entry name" value="SANT"/>
    <property type="match status" value="1"/>
</dbReference>
<dbReference type="SMART" id="SM00717">
    <property type="entry name" value="SANT"/>
    <property type="match status" value="1"/>
</dbReference>